<evidence type="ECO:0000313" key="1">
    <source>
        <dbReference type="EMBL" id="KRK87093.1"/>
    </source>
</evidence>
<keyword evidence="2" id="KW-1185">Reference proteome</keyword>
<dbReference type="GeneID" id="42983052"/>
<dbReference type="Proteomes" id="UP000051581">
    <property type="component" value="Unassembled WGS sequence"/>
</dbReference>
<organism evidence="1 2">
    <name type="scientific">Lentilactobacillus sunkii DSM 19904</name>
    <dbReference type="NCBI Taxonomy" id="1423808"/>
    <lineage>
        <taxon>Bacteria</taxon>
        <taxon>Bacillati</taxon>
        <taxon>Bacillota</taxon>
        <taxon>Bacilli</taxon>
        <taxon>Lactobacillales</taxon>
        <taxon>Lactobacillaceae</taxon>
        <taxon>Lentilactobacillus</taxon>
    </lineage>
</organism>
<reference evidence="1 2" key="1">
    <citation type="journal article" date="2015" name="Genome Announc.">
        <title>Expanding the biotechnology potential of lactobacilli through comparative genomics of 213 strains and associated genera.</title>
        <authorList>
            <person name="Sun Z."/>
            <person name="Harris H.M."/>
            <person name="McCann A."/>
            <person name="Guo C."/>
            <person name="Argimon S."/>
            <person name="Zhang W."/>
            <person name="Yang X."/>
            <person name="Jeffery I.B."/>
            <person name="Cooney J.C."/>
            <person name="Kagawa T.F."/>
            <person name="Liu W."/>
            <person name="Song Y."/>
            <person name="Salvetti E."/>
            <person name="Wrobel A."/>
            <person name="Rasinkangas P."/>
            <person name="Parkhill J."/>
            <person name="Rea M.C."/>
            <person name="O'Sullivan O."/>
            <person name="Ritari J."/>
            <person name="Douillard F.P."/>
            <person name="Paul Ross R."/>
            <person name="Yang R."/>
            <person name="Briner A.E."/>
            <person name="Felis G.E."/>
            <person name="de Vos W.M."/>
            <person name="Barrangou R."/>
            <person name="Klaenhammer T.R."/>
            <person name="Caufield P.W."/>
            <person name="Cui Y."/>
            <person name="Zhang H."/>
            <person name="O'Toole P.W."/>
        </authorList>
    </citation>
    <scope>NUCLEOTIDE SEQUENCE [LARGE SCALE GENOMIC DNA]</scope>
    <source>
        <strain evidence="1 2">DSM 19904</strain>
    </source>
</reference>
<dbReference type="RefSeq" id="WP_003649837.1">
    <property type="nucleotide sequence ID" value="NZ_AZEA01000025.1"/>
</dbReference>
<dbReference type="AlphaFoldDB" id="A0A0R1KUR1"/>
<proteinExistence type="predicted"/>
<dbReference type="OrthoDB" id="2299229at2"/>
<dbReference type="EMBL" id="AZEA01000025">
    <property type="protein sequence ID" value="KRK87093.1"/>
    <property type="molecule type" value="Genomic_DNA"/>
</dbReference>
<accession>A0A0R1KUR1</accession>
<protein>
    <submittedName>
        <fullName evidence="1">Uncharacterized protein</fullName>
    </submittedName>
</protein>
<name>A0A0R1KUR1_9LACO</name>
<comment type="caution">
    <text evidence="1">The sequence shown here is derived from an EMBL/GenBank/DDBJ whole genome shotgun (WGS) entry which is preliminary data.</text>
</comment>
<gene>
    <name evidence="1" type="ORF">FD17_GL001414</name>
</gene>
<evidence type="ECO:0000313" key="2">
    <source>
        <dbReference type="Proteomes" id="UP000051581"/>
    </source>
</evidence>
<dbReference type="PATRIC" id="fig|1423808.3.peg.1430"/>
<sequence>MAEDFLNKVSKKASEQLKNLKSPYQFETERTKTVQLRMSTYKEVKRIAFENDEKIVDVLEKIIREGLAKRK</sequence>